<reference evidence="4" key="1">
    <citation type="submission" date="2016-06" db="UniProtKB">
        <authorList>
            <consortium name="WormBaseParasite"/>
        </authorList>
    </citation>
    <scope>IDENTIFICATION</scope>
</reference>
<feature type="chain" id="PRO_5043141061" evidence="1">
    <location>
        <begin position="30"/>
        <end position="90"/>
    </location>
</feature>
<accession>A0A183S7B4</accession>
<dbReference type="AlphaFoldDB" id="A0A183S7B4"/>
<evidence type="ECO:0000313" key="2">
    <source>
        <dbReference type="EMBL" id="VDL81465.1"/>
    </source>
</evidence>
<feature type="signal peptide" evidence="1">
    <location>
        <begin position="1"/>
        <end position="29"/>
    </location>
</feature>
<proteinExistence type="predicted"/>
<dbReference type="EMBL" id="UYSU01000056">
    <property type="protein sequence ID" value="VDL81465.1"/>
    <property type="molecule type" value="Genomic_DNA"/>
</dbReference>
<gene>
    <name evidence="2" type="ORF">SSLN_LOCUS112</name>
</gene>
<reference evidence="2 3" key="2">
    <citation type="submission" date="2018-11" db="EMBL/GenBank/DDBJ databases">
        <authorList>
            <consortium name="Pathogen Informatics"/>
        </authorList>
    </citation>
    <scope>NUCLEOTIDE SEQUENCE [LARGE SCALE GENOMIC DNA]</scope>
    <source>
        <strain evidence="2 3">NST_G2</strain>
    </source>
</reference>
<name>A0A183S7B4_SCHSO</name>
<dbReference type="WBParaSite" id="SSLN_0000011801-mRNA-1">
    <property type="protein sequence ID" value="SSLN_0000011801-mRNA-1"/>
    <property type="gene ID" value="SSLN_0000011801"/>
</dbReference>
<evidence type="ECO:0000256" key="1">
    <source>
        <dbReference type="SAM" id="SignalP"/>
    </source>
</evidence>
<sequence length="90" mass="9856">MGILEGPGHWRFWSGALVTFMRLFYLGGGDLVELVDCCTSLYGSSSCRSILGKVLLGRRVDLQLLQGSLRSVFLASYLTPLSREPMATSP</sequence>
<protein>
    <submittedName>
        <fullName evidence="2 4">Uncharacterized protein</fullName>
    </submittedName>
</protein>
<keyword evidence="1" id="KW-0732">Signal</keyword>
<evidence type="ECO:0000313" key="3">
    <source>
        <dbReference type="Proteomes" id="UP000275846"/>
    </source>
</evidence>
<evidence type="ECO:0000313" key="4">
    <source>
        <dbReference type="WBParaSite" id="SSLN_0000011801-mRNA-1"/>
    </source>
</evidence>
<dbReference type="Proteomes" id="UP000275846">
    <property type="component" value="Unassembled WGS sequence"/>
</dbReference>
<organism evidence="4">
    <name type="scientific">Schistocephalus solidus</name>
    <name type="common">Tapeworm</name>
    <dbReference type="NCBI Taxonomy" id="70667"/>
    <lineage>
        <taxon>Eukaryota</taxon>
        <taxon>Metazoa</taxon>
        <taxon>Spiralia</taxon>
        <taxon>Lophotrochozoa</taxon>
        <taxon>Platyhelminthes</taxon>
        <taxon>Cestoda</taxon>
        <taxon>Eucestoda</taxon>
        <taxon>Diphyllobothriidea</taxon>
        <taxon>Diphyllobothriidae</taxon>
        <taxon>Schistocephalus</taxon>
    </lineage>
</organism>
<keyword evidence="3" id="KW-1185">Reference proteome</keyword>